<keyword evidence="2" id="KW-1185">Reference proteome</keyword>
<dbReference type="EMBL" id="RAPK01000011">
    <property type="protein sequence ID" value="RKD69443.1"/>
    <property type="molecule type" value="Genomic_DNA"/>
</dbReference>
<evidence type="ECO:0000313" key="2">
    <source>
        <dbReference type="Proteomes" id="UP000285120"/>
    </source>
</evidence>
<reference evidence="1 2" key="1">
    <citation type="submission" date="2018-09" db="EMBL/GenBank/DDBJ databases">
        <title>Genomic Encyclopedia of Archaeal and Bacterial Type Strains, Phase II (KMG-II): from individual species to whole genera.</title>
        <authorList>
            <person name="Goeker M."/>
        </authorList>
    </citation>
    <scope>NUCLEOTIDE SEQUENCE [LARGE SCALE GENOMIC DNA]</scope>
    <source>
        <strain evidence="1 2">DSM 17008</strain>
    </source>
</reference>
<dbReference type="OrthoDB" id="2614062at2"/>
<gene>
    <name evidence="1" type="ORF">ATL39_2861</name>
</gene>
<dbReference type="RefSeq" id="WP_120194016.1">
    <property type="nucleotide sequence ID" value="NZ_RAPK01000011.1"/>
</dbReference>
<proteinExistence type="predicted"/>
<accession>A0A419UWD1</accession>
<dbReference type="AlphaFoldDB" id="A0A419UWD1"/>
<sequence>MNYEDFKTLIVHNGNSEDWLYDEFHQAYTLKENLNVSIHFCEERGTEEVSRDWFSKTGSSRGRELFFDVHFGASLIEQLRFYEIDNGNILMPEADTLNTVSEYHYSLTRALNKPNAKPNDSVIDEYFERLGWSIYKTSNE</sequence>
<protein>
    <submittedName>
        <fullName evidence="1">Uncharacterized protein</fullName>
    </submittedName>
</protein>
<organism evidence="1 2">
    <name type="scientific">Sinobaca qinghaiensis</name>
    <dbReference type="NCBI Taxonomy" id="342944"/>
    <lineage>
        <taxon>Bacteria</taxon>
        <taxon>Bacillati</taxon>
        <taxon>Bacillota</taxon>
        <taxon>Bacilli</taxon>
        <taxon>Bacillales</taxon>
        <taxon>Sporolactobacillaceae</taxon>
        <taxon>Sinobaca</taxon>
    </lineage>
</organism>
<name>A0A419UWD1_9BACL</name>
<evidence type="ECO:0000313" key="1">
    <source>
        <dbReference type="EMBL" id="RKD69443.1"/>
    </source>
</evidence>
<dbReference type="Proteomes" id="UP000285120">
    <property type="component" value="Unassembled WGS sequence"/>
</dbReference>
<comment type="caution">
    <text evidence="1">The sequence shown here is derived from an EMBL/GenBank/DDBJ whole genome shotgun (WGS) entry which is preliminary data.</text>
</comment>